<evidence type="ECO:0000256" key="4">
    <source>
        <dbReference type="ARBA" id="ARBA00022553"/>
    </source>
</evidence>
<keyword evidence="8 15" id="KW-0418">Kinase</keyword>
<accession>A0A099T3G4</accession>
<dbReference type="SUPFAM" id="SSF55785">
    <property type="entry name" value="PYP-like sensor domain (PAS domain)"/>
    <property type="match status" value="1"/>
</dbReference>
<dbReference type="CDD" id="cd00082">
    <property type="entry name" value="HisKA"/>
    <property type="match status" value="1"/>
</dbReference>
<dbReference type="Pfam" id="PF02518">
    <property type="entry name" value="HATPase_c"/>
    <property type="match status" value="1"/>
</dbReference>
<keyword evidence="6" id="KW-0812">Transmembrane</keyword>
<dbReference type="InterPro" id="IPR050351">
    <property type="entry name" value="BphY/WalK/GraS-like"/>
</dbReference>
<evidence type="ECO:0000256" key="12">
    <source>
        <dbReference type="ARBA" id="ARBA00023136"/>
    </source>
</evidence>
<dbReference type="SMART" id="SM00091">
    <property type="entry name" value="PAS"/>
    <property type="match status" value="1"/>
</dbReference>
<dbReference type="InterPro" id="IPR013656">
    <property type="entry name" value="PAS_4"/>
</dbReference>
<dbReference type="PRINTS" id="PR00344">
    <property type="entry name" value="BCTRLSENSOR"/>
</dbReference>
<dbReference type="Gene3D" id="3.30.565.10">
    <property type="entry name" value="Histidine kinase-like ATPase, C-terminal domain"/>
    <property type="match status" value="1"/>
</dbReference>
<dbReference type="GO" id="GO:0007234">
    <property type="term" value="P:osmosensory signaling via phosphorelay pathway"/>
    <property type="evidence" value="ECO:0007669"/>
    <property type="project" value="TreeGrafter"/>
</dbReference>
<dbReference type="OrthoDB" id="8127at2157"/>
<dbReference type="GO" id="GO:0000155">
    <property type="term" value="F:phosphorelay sensor kinase activity"/>
    <property type="evidence" value="ECO:0007669"/>
    <property type="project" value="InterPro"/>
</dbReference>
<dbReference type="InterPro" id="IPR036097">
    <property type="entry name" value="HisK_dim/P_sf"/>
</dbReference>
<dbReference type="Gene3D" id="3.30.450.20">
    <property type="entry name" value="PAS domain"/>
    <property type="match status" value="1"/>
</dbReference>
<dbReference type="InterPro" id="IPR035965">
    <property type="entry name" value="PAS-like_dom_sf"/>
</dbReference>
<dbReference type="SMART" id="SM00387">
    <property type="entry name" value="HATPase_c"/>
    <property type="match status" value="1"/>
</dbReference>
<keyword evidence="5" id="KW-0808">Transferase</keyword>
<keyword evidence="16" id="KW-1185">Reference proteome</keyword>
<comment type="catalytic activity">
    <reaction evidence="1">
        <text>ATP + protein L-histidine = ADP + protein N-phospho-L-histidine.</text>
        <dbReference type="EC" id="2.7.13.3"/>
    </reaction>
</comment>
<name>A0A099T3G4_METMT</name>
<keyword evidence="7" id="KW-0547">Nucleotide-binding</keyword>
<dbReference type="SMART" id="SM00388">
    <property type="entry name" value="HisKA"/>
    <property type="match status" value="1"/>
</dbReference>
<reference evidence="15 16" key="1">
    <citation type="submission" date="2014-09" db="EMBL/GenBank/DDBJ databases">
        <title>Draft genome sequence of an obligately methylotrophic methanogen, Methanococcoides methylutens, isolated from marine sediment.</title>
        <authorList>
            <person name="Guan Y."/>
            <person name="Ngugi D.K."/>
            <person name="Blom J."/>
            <person name="Ali S."/>
            <person name="Ferry J.G."/>
            <person name="Stingl U."/>
        </authorList>
    </citation>
    <scope>NUCLEOTIDE SEQUENCE [LARGE SCALE GENOMIC DNA]</scope>
    <source>
        <strain evidence="15 16">DSM 2657</strain>
    </source>
</reference>
<dbReference type="PROSITE" id="PS50109">
    <property type="entry name" value="HIS_KIN"/>
    <property type="match status" value="1"/>
</dbReference>
<dbReference type="SUPFAM" id="SSF47384">
    <property type="entry name" value="Homodimeric domain of signal transducing histidine kinase"/>
    <property type="match status" value="1"/>
</dbReference>
<gene>
    <name evidence="15" type="ORF">LI82_02480</name>
</gene>
<protein>
    <recommendedName>
        <fullName evidence="3">histidine kinase</fullName>
        <ecNumber evidence="3">2.7.13.3</ecNumber>
    </recommendedName>
</protein>
<dbReference type="GO" id="GO:0000156">
    <property type="term" value="F:phosphorelay response regulator activity"/>
    <property type="evidence" value="ECO:0007669"/>
    <property type="project" value="TreeGrafter"/>
</dbReference>
<evidence type="ECO:0000256" key="5">
    <source>
        <dbReference type="ARBA" id="ARBA00022679"/>
    </source>
</evidence>
<dbReference type="CDD" id="cd00075">
    <property type="entry name" value="HATPase"/>
    <property type="match status" value="1"/>
</dbReference>
<dbReference type="PROSITE" id="PS50112">
    <property type="entry name" value="PAS"/>
    <property type="match status" value="1"/>
</dbReference>
<dbReference type="Gene3D" id="1.10.287.130">
    <property type="match status" value="1"/>
</dbReference>
<evidence type="ECO:0000256" key="9">
    <source>
        <dbReference type="ARBA" id="ARBA00022840"/>
    </source>
</evidence>
<keyword evidence="4" id="KW-0597">Phosphoprotein</keyword>
<dbReference type="Pfam" id="PF08448">
    <property type="entry name" value="PAS_4"/>
    <property type="match status" value="1"/>
</dbReference>
<evidence type="ECO:0000256" key="1">
    <source>
        <dbReference type="ARBA" id="ARBA00000085"/>
    </source>
</evidence>
<dbReference type="SUPFAM" id="SSF55874">
    <property type="entry name" value="ATPase domain of HSP90 chaperone/DNA topoisomerase II/histidine kinase"/>
    <property type="match status" value="1"/>
</dbReference>
<dbReference type="InterPro" id="IPR003018">
    <property type="entry name" value="GAF"/>
</dbReference>
<dbReference type="EMBL" id="JRHO01000008">
    <property type="protein sequence ID" value="KGK99424.1"/>
    <property type="molecule type" value="Genomic_DNA"/>
</dbReference>
<dbReference type="InterPro" id="IPR000014">
    <property type="entry name" value="PAS"/>
</dbReference>
<dbReference type="RefSeq" id="WP_048193366.1">
    <property type="nucleotide sequence ID" value="NZ_CAAGSM010000001.1"/>
</dbReference>
<proteinExistence type="predicted"/>
<dbReference type="AlphaFoldDB" id="A0A099T3G4"/>
<keyword evidence="9" id="KW-0067">ATP-binding</keyword>
<dbReference type="SUPFAM" id="SSF55781">
    <property type="entry name" value="GAF domain-like"/>
    <property type="match status" value="1"/>
</dbReference>
<dbReference type="InterPro" id="IPR004358">
    <property type="entry name" value="Sig_transdc_His_kin-like_C"/>
</dbReference>
<comment type="caution">
    <text evidence="15">The sequence shown here is derived from an EMBL/GenBank/DDBJ whole genome shotgun (WGS) entry which is preliminary data.</text>
</comment>
<sequence>MASEKEYRMIFEKSPLGIMYFDRDGIVTLCNERSSAIIDKKKEYIIGSDILSIFSDEQMASAIQTVLSGTPVQYEGEYLSSPEAQSVQMEVHCNPDVSEEGSLVGGICIIEDISLRRSLENTLKIDESRLEALLKLERMMDAPMQEIADFVHEEAVKLTGSNIGYLAFLNEDESSLIMHTWSNSVMKECTVPDRKFIYEVDKIGLWGEPIRQRKPVIINDYNAPDRLKKGYPEGHVELSNYMAVPIFEGDRIVATAGVSNKEVDYDASDVRQLTLLMQGLWRLVQRRESLEKLKKYAEDLEHSNELKELFTDIMRHDLLNPAGIVKGYAELLLEMEGDEKKQDLIRTIDRNNKKLIDMIESAARFAKLDSFEDIEFQEMDLALVIEGVIGNFRPNIEERQMVVEFDHKGAYPAKANPMIEDVFSNLLSNAIKYSPENERIIIAISDAGDEWNVSFTDLGEGVSDENKPELFERFKRVTKKGIKGTGLGLAIVKKIIDLHGGSVGVGDNPEGRGSIFWVTLRKWD</sequence>
<evidence type="ECO:0000259" key="14">
    <source>
        <dbReference type="PROSITE" id="PS50112"/>
    </source>
</evidence>
<evidence type="ECO:0000256" key="6">
    <source>
        <dbReference type="ARBA" id="ARBA00022692"/>
    </source>
</evidence>
<evidence type="ECO:0000313" key="15">
    <source>
        <dbReference type="EMBL" id="KGK99424.1"/>
    </source>
</evidence>
<evidence type="ECO:0000259" key="13">
    <source>
        <dbReference type="PROSITE" id="PS50109"/>
    </source>
</evidence>
<dbReference type="PANTHER" id="PTHR42878">
    <property type="entry name" value="TWO-COMPONENT HISTIDINE KINASE"/>
    <property type="match status" value="1"/>
</dbReference>
<dbReference type="Pfam" id="PF13185">
    <property type="entry name" value="GAF_2"/>
    <property type="match status" value="1"/>
</dbReference>
<evidence type="ECO:0000256" key="8">
    <source>
        <dbReference type="ARBA" id="ARBA00022777"/>
    </source>
</evidence>
<dbReference type="GO" id="GO:0005524">
    <property type="term" value="F:ATP binding"/>
    <property type="evidence" value="ECO:0007669"/>
    <property type="project" value="UniProtKB-KW"/>
</dbReference>
<comment type="subcellular location">
    <subcellularLocation>
        <location evidence="2">Membrane</location>
        <topology evidence="2">Multi-pass membrane protein</topology>
    </subcellularLocation>
</comment>
<dbReference type="SMART" id="SM00065">
    <property type="entry name" value="GAF"/>
    <property type="match status" value="1"/>
</dbReference>
<dbReference type="InterPro" id="IPR029016">
    <property type="entry name" value="GAF-like_dom_sf"/>
</dbReference>
<dbReference type="NCBIfam" id="TIGR00229">
    <property type="entry name" value="sensory_box"/>
    <property type="match status" value="1"/>
</dbReference>
<feature type="domain" description="PAS" evidence="14">
    <location>
        <begin position="3"/>
        <end position="57"/>
    </location>
</feature>
<dbReference type="PANTHER" id="PTHR42878:SF7">
    <property type="entry name" value="SENSOR HISTIDINE KINASE GLRK"/>
    <property type="match status" value="1"/>
</dbReference>
<evidence type="ECO:0000313" key="16">
    <source>
        <dbReference type="Proteomes" id="UP000029859"/>
    </source>
</evidence>
<feature type="domain" description="Histidine kinase" evidence="13">
    <location>
        <begin position="313"/>
        <end position="524"/>
    </location>
</feature>
<dbReference type="InterPro" id="IPR005467">
    <property type="entry name" value="His_kinase_dom"/>
</dbReference>
<dbReference type="Pfam" id="PF00512">
    <property type="entry name" value="HisKA"/>
    <property type="match status" value="1"/>
</dbReference>
<evidence type="ECO:0000256" key="2">
    <source>
        <dbReference type="ARBA" id="ARBA00004141"/>
    </source>
</evidence>
<evidence type="ECO:0000256" key="11">
    <source>
        <dbReference type="ARBA" id="ARBA00023012"/>
    </source>
</evidence>
<dbReference type="InterPro" id="IPR003594">
    <property type="entry name" value="HATPase_dom"/>
</dbReference>
<keyword evidence="11" id="KW-0902">Two-component regulatory system</keyword>
<dbReference type="GO" id="GO:0030295">
    <property type="term" value="F:protein kinase activator activity"/>
    <property type="evidence" value="ECO:0007669"/>
    <property type="project" value="TreeGrafter"/>
</dbReference>
<dbReference type="CDD" id="cd00130">
    <property type="entry name" value="PAS"/>
    <property type="match status" value="1"/>
</dbReference>
<keyword evidence="12" id="KW-0472">Membrane</keyword>
<dbReference type="InterPro" id="IPR003661">
    <property type="entry name" value="HisK_dim/P_dom"/>
</dbReference>
<evidence type="ECO:0000256" key="10">
    <source>
        <dbReference type="ARBA" id="ARBA00022989"/>
    </source>
</evidence>
<dbReference type="Gene3D" id="3.30.450.40">
    <property type="match status" value="1"/>
</dbReference>
<evidence type="ECO:0000256" key="3">
    <source>
        <dbReference type="ARBA" id="ARBA00012438"/>
    </source>
</evidence>
<dbReference type="EC" id="2.7.13.3" evidence="3"/>
<dbReference type="GO" id="GO:0016020">
    <property type="term" value="C:membrane"/>
    <property type="evidence" value="ECO:0007669"/>
    <property type="project" value="UniProtKB-SubCell"/>
</dbReference>
<dbReference type="Proteomes" id="UP000029859">
    <property type="component" value="Unassembled WGS sequence"/>
</dbReference>
<dbReference type="InterPro" id="IPR036890">
    <property type="entry name" value="HATPase_C_sf"/>
</dbReference>
<keyword evidence="10" id="KW-1133">Transmembrane helix</keyword>
<evidence type="ECO:0000256" key="7">
    <source>
        <dbReference type="ARBA" id="ARBA00022741"/>
    </source>
</evidence>
<organism evidence="15 16">
    <name type="scientific">Methanococcoides methylutens</name>
    <dbReference type="NCBI Taxonomy" id="2226"/>
    <lineage>
        <taxon>Archaea</taxon>
        <taxon>Methanobacteriati</taxon>
        <taxon>Methanobacteriota</taxon>
        <taxon>Stenosarchaea group</taxon>
        <taxon>Methanomicrobia</taxon>
        <taxon>Methanosarcinales</taxon>
        <taxon>Methanosarcinaceae</taxon>
        <taxon>Methanococcoides</taxon>
    </lineage>
</organism>